<evidence type="ECO:0000259" key="2">
    <source>
        <dbReference type="PROSITE" id="PS50206"/>
    </source>
</evidence>
<dbReference type="Proteomes" id="UP000184016">
    <property type="component" value="Unassembled WGS sequence"/>
</dbReference>
<dbReference type="PROSITE" id="PS50987">
    <property type="entry name" value="HTH_ARSR_2"/>
    <property type="match status" value="1"/>
</dbReference>
<evidence type="ECO:0000256" key="1">
    <source>
        <dbReference type="ARBA" id="ARBA00023125"/>
    </source>
</evidence>
<gene>
    <name evidence="4" type="ORF">SAMN05443507_11773</name>
</gene>
<dbReference type="EMBL" id="FRAF01000017">
    <property type="protein sequence ID" value="SHK60289.1"/>
    <property type="molecule type" value="Genomic_DNA"/>
</dbReference>
<dbReference type="InterPro" id="IPR001763">
    <property type="entry name" value="Rhodanese-like_dom"/>
</dbReference>
<accession>A0A1M6TTN5</accession>
<dbReference type="PANTHER" id="PTHR43031">
    <property type="entry name" value="FAD-DEPENDENT OXIDOREDUCTASE"/>
    <property type="match status" value="1"/>
</dbReference>
<dbReference type="PANTHER" id="PTHR43031:SF1">
    <property type="entry name" value="PYRIDINE NUCLEOTIDE-DISULPHIDE OXIDOREDUCTASE"/>
    <property type="match status" value="1"/>
</dbReference>
<dbReference type="PRINTS" id="PR00778">
    <property type="entry name" value="HTHARSR"/>
</dbReference>
<dbReference type="GO" id="GO:0003700">
    <property type="term" value="F:DNA-binding transcription factor activity"/>
    <property type="evidence" value="ECO:0007669"/>
    <property type="project" value="InterPro"/>
</dbReference>
<dbReference type="Pfam" id="PF00581">
    <property type="entry name" value="Rhodanese"/>
    <property type="match status" value="1"/>
</dbReference>
<dbReference type="PROSITE" id="PS00380">
    <property type="entry name" value="RHODANESE_1"/>
    <property type="match status" value="1"/>
</dbReference>
<dbReference type="CDD" id="cd00090">
    <property type="entry name" value="HTH_ARSR"/>
    <property type="match status" value="1"/>
</dbReference>
<keyword evidence="1" id="KW-0238">DNA-binding</keyword>
<dbReference type="SUPFAM" id="SSF46785">
    <property type="entry name" value="Winged helix' DNA-binding domain"/>
    <property type="match status" value="1"/>
</dbReference>
<dbReference type="SUPFAM" id="SSF52821">
    <property type="entry name" value="Rhodanese/Cell cycle control phosphatase"/>
    <property type="match status" value="1"/>
</dbReference>
<keyword evidence="5" id="KW-1185">Reference proteome</keyword>
<dbReference type="SMART" id="SM00450">
    <property type="entry name" value="RHOD"/>
    <property type="match status" value="1"/>
</dbReference>
<dbReference type="Gene3D" id="1.10.10.10">
    <property type="entry name" value="Winged helix-like DNA-binding domain superfamily/Winged helix DNA-binding domain"/>
    <property type="match status" value="1"/>
</dbReference>
<dbReference type="CDD" id="cd00158">
    <property type="entry name" value="RHOD"/>
    <property type="match status" value="1"/>
</dbReference>
<feature type="domain" description="HTH arsR-type" evidence="3">
    <location>
        <begin position="8"/>
        <end position="102"/>
    </location>
</feature>
<evidence type="ECO:0000259" key="3">
    <source>
        <dbReference type="PROSITE" id="PS50987"/>
    </source>
</evidence>
<evidence type="ECO:0000313" key="5">
    <source>
        <dbReference type="Proteomes" id="UP000184016"/>
    </source>
</evidence>
<sequence length="218" mass="24981">MDRDTRAWKDAIYEQFGRIGKALSSPRRLEILDLLSQGPKNVETLVFETGMSVANVSQHLQTLLQARLVQFEKHGTYAVYQLSNAKIPALLLLIQELGEDLLAEVRLLRDEFLANRDSLEPLTLDELRARMDMGEVYLIDVRPKEEFEYGHIPGAISIPVKELADHLSSIDTNRPVVAYCRGRYCMYAVEAVEMLREHGIHAIRLDEGVREWKQEPLH</sequence>
<feature type="domain" description="Rhodanese" evidence="2">
    <location>
        <begin position="132"/>
        <end position="216"/>
    </location>
</feature>
<evidence type="ECO:0000313" key="4">
    <source>
        <dbReference type="EMBL" id="SHK60289.1"/>
    </source>
</evidence>
<dbReference type="InterPro" id="IPR001307">
    <property type="entry name" value="Thiosulphate_STrfase_CS"/>
</dbReference>
<dbReference type="AlphaFoldDB" id="A0A1M6TTN5"/>
<dbReference type="InterPro" id="IPR011991">
    <property type="entry name" value="ArsR-like_HTH"/>
</dbReference>
<dbReference type="InterPro" id="IPR036390">
    <property type="entry name" value="WH_DNA-bd_sf"/>
</dbReference>
<proteinExistence type="predicted"/>
<dbReference type="Gene3D" id="3.40.250.10">
    <property type="entry name" value="Rhodanese-like domain"/>
    <property type="match status" value="1"/>
</dbReference>
<name>A0A1M6TTN5_9BACL</name>
<protein>
    <submittedName>
        <fullName evidence="4">Transcriptional regulator, ArsR family</fullName>
    </submittedName>
</protein>
<dbReference type="SMART" id="SM00418">
    <property type="entry name" value="HTH_ARSR"/>
    <property type="match status" value="1"/>
</dbReference>
<dbReference type="GO" id="GO:0003677">
    <property type="term" value="F:DNA binding"/>
    <property type="evidence" value="ECO:0007669"/>
    <property type="project" value="UniProtKB-KW"/>
</dbReference>
<dbReference type="InterPro" id="IPR036873">
    <property type="entry name" value="Rhodanese-like_dom_sf"/>
</dbReference>
<dbReference type="GO" id="GO:0004792">
    <property type="term" value="F:thiosulfate-cyanide sulfurtransferase activity"/>
    <property type="evidence" value="ECO:0007669"/>
    <property type="project" value="InterPro"/>
</dbReference>
<dbReference type="RefSeq" id="WP_072874552.1">
    <property type="nucleotide sequence ID" value="NZ_FRAF01000017.1"/>
</dbReference>
<organism evidence="4 5">
    <name type="scientific">Alicyclobacillus tolerans</name>
    <dbReference type="NCBI Taxonomy" id="90970"/>
    <lineage>
        <taxon>Bacteria</taxon>
        <taxon>Bacillati</taxon>
        <taxon>Bacillota</taxon>
        <taxon>Bacilli</taxon>
        <taxon>Bacillales</taxon>
        <taxon>Alicyclobacillaceae</taxon>
        <taxon>Alicyclobacillus</taxon>
    </lineage>
</organism>
<dbReference type="PROSITE" id="PS50206">
    <property type="entry name" value="RHODANESE_3"/>
    <property type="match status" value="1"/>
</dbReference>
<dbReference type="STRING" id="1830138.SAMN05443507_11773"/>
<dbReference type="InterPro" id="IPR001845">
    <property type="entry name" value="HTH_ArsR_DNA-bd_dom"/>
</dbReference>
<dbReference type="InterPro" id="IPR036388">
    <property type="entry name" value="WH-like_DNA-bd_sf"/>
</dbReference>
<dbReference type="NCBIfam" id="NF033788">
    <property type="entry name" value="HTH_metalloreg"/>
    <property type="match status" value="1"/>
</dbReference>
<dbReference type="Pfam" id="PF01022">
    <property type="entry name" value="HTH_5"/>
    <property type="match status" value="1"/>
</dbReference>
<dbReference type="OrthoDB" id="9800872at2"/>
<dbReference type="InterPro" id="IPR050229">
    <property type="entry name" value="GlpE_sulfurtransferase"/>
</dbReference>
<reference evidence="5" key="1">
    <citation type="submission" date="2016-11" db="EMBL/GenBank/DDBJ databases">
        <authorList>
            <person name="Varghese N."/>
            <person name="Submissions S."/>
        </authorList>
    </citation>
    <scope>NUCLEOTIDE SEQUENCE [LARGE SCALE GENOMIC DNA]</scope>
    <source>
        <strain evidence="5">USBA-503</strain>
    </source>
</reference>